<feature type="transmembrane region" description="Helical" evidence="2">
    <location>
        <begin position="96"/>
        <end position="117"/>
    </location>
</feature>
<evidence type="ECO:0000256" key="2">
    <source>
        <dbReference type="SAM" id="Phobius"/>
    </source>
</evidence>
<organism evidence="4 5">
    <name type="scientific">Cohnella xylanilytica</name>
    <dbReference type="NCBI Taxonomy" id="557555"/>
    <lineage>
        <taxon>Bacteria</taxon>
        <taxon>Bacillati</taxon>
        <taxon>Bacillota</taxon>
        <taxon>Bacilli</taxon>
        <taxon>Bacillales</taxon>
        <taxon>Paenibacillaceae</taxon>
        <taxon>Cohnella</taxon>
    </lineage>
</organism>
<keyword evidence="2" id="KW-0812">Transmembrane</keyword>
<dbReference type="Pfam" id="PF04892">
    <property type="entry name" value="VanZ"/>
    <property type="match status" value="1"/>
</dbReference>
<dbReference type="EMBL" id="JACJVR010000027">
    <property type="protein sequence ID" value="MBB6691349.1"/>
    <property type="molecule type" value="Genomic_DNA"/>
</dbReference>
<dbReference type="InterPro" id="IPR053150">
    <property type="entry name" value="Teicoplanin_resist-assoc"/>
</dbReference>
<keyword evidence="2" id="KW-0472">Membrane</keyword>
<feature type="compositionally biased region" description="Pro residues" evidence="1">
    <location>
        <begin position="18"/>
        <end position="28"/>
    </location>
</feature>
<protein>
    <submittedName>
        <fullName evidence="4">VanZ family protein</fullName>
    </submittedName>
</protein>
<evidence type="ECO:0000256" key="1">
    <source>
        <dbReference type="SAM" id="MobiDB-lite"/>
    </source>
</evidence>
<evidence type="ECO:0000313" key="4">
    <source>
        <dbReference type="EMBL" id="MBB6691349.1"/>
    </source>
</evidence>
<accession>A0A841TUJ6</accession>
<feature type="transmembrane region" description="Helical" evidence="2">
    <location>
        <begin position="37"/>
        <end position="56"/>
    </location>
</feature>
<comment type="caution">
    <text evidence="4">The sequence shown here is derived from an EMBL/GenBank/DDBJ whole genome shotgun (WGS) entry which is preliminary data.</text>
</comment>
<gene>
    <name evidence="4" type="ORF">H7B90_08075</name>
</gene>
<proteinExistence type="predicted"/>
<dbReference type="PANTHER" id="PTHR36834:SF2">
    <property type="entry name" value="MEMBRANE PROTEIN"/>
    <property type="match status" value="1"/>
</dbReference>
<dbReference type="PANTHER" id="PTHR36834">
    <property type="entry name" value="MEMBRANE PROTEIN-RELATED"/>
    <property type="match status" value="1"/>
</dbReference>
<sequence>MKPNLIPNPNPNQNANPNPSPNPKPNPISNPNRIGKALLYLLFLSYVCVALNIILFKTIPLTSLFADRFFDLRSINLVPLRTIIGYLQEPVDIEKALVNIGGNIGIFVPLGLFVFYIGGPKSFGRQISFLFLTTLFLEVAQYALALGSSDVDDILLNAAGGAIGIRIGQAMKRTFEDPNRLLLAHVVFLCAAGLAGIAAIAQVDGRLLPFSASRTVFIEENPEIMGDLREAEADMVGRLLSIDEDALILQTSSKMRTGRNSSIAGEERVTVALDASAKMVIRRVRSEKNRVVSHYEEGSLPKLQALMNGKESAPAVRVWLSGDKSLVADAVLVSEIERDHSTRPPPMKSKAP</sequence>
<evidence type="ECO:0000313" key="5">
    <source>
        <dbReference type="Proteomes" id="UP000553776"/>
    </source>
</evidence>
<dbReference type="InterPro" id="IPR006976">
    <property type="entry name" value="VanZ-like"/>
</dbReference>
<feature type="domain" description="VanZ-like" evidence="3">
    <location>
        <begin position="43"/>
        <end position="167"/>
    </location>
</feature>
<name>A0A841TUJ6_9BACL</name>
<feature type="transmembrane region" description="Helical" evidence="2">
    <location>
        <begin position="181"/>
        <end position="201"/>
    </location>
</feature>
<keyword evidence="2" id="KW-1133">Transmembrane helix</keyword>
<feature type="region of interest" description="Disordered" evidence="1">
    <location>
        <begin position="1"/>
        <end position="28"/>
    </location>
</feature>
<reference evidence="4 5" key="1">
    <citation type="submission" date="2020-08" db="EMBL/GenBank/DDBJ databases">
        <title>Cohnella phylogeny.</title>
        <authorList>
            <person name="Dunlap C."/>
        </authorList>
    </citation>
    <scope>NUCLEOTIDE SEQUENCE [LARGE SCALE GENOMIC DNA]</scope>
    <source>
        <strain evidence="4 5">DSM 25239</strain>
    </source>
</reference>
<dbReference type="Proteomes" id="UP000553776">
    <property type="component" value="Unassembled WGS sequence"/>
</dbReference>
<feature type="compositionally biased region" description="Pro residues" evidence="1">
    <location>
        <begin position="1"/>
        <end position="10"/>
    </location>
</feature>
<evidence type="ECO:0000259" key="3">
    <source>
        <dbReference type="Pfam" id="PF04892"/>
    </source>
</evidence>
<dbReference type="RefSeq" id="WP_185135346.1">
    <property type="nucleotide sequence ID" value="NZ_JACJVR010000027.1"/>
</dbReference>
<dbReference type="AlphaFoldDB" id="A0A841TUJ6"/>
<keyword evidence="5" id="KW-1185">Reference proteome</keyword>